<dbReference type="EMBL" id="VMNH01000005">
    <property type="protein sequence ID" value="TVO76589.1"/>
    <property type="molecule type" value="Genomic_DNA"/>
</dbReference>
<organism evidence="3 4">
    <name type="scientific">Sedimenticola selenatireducens</name>
    <dbReference type="NCBI Taxonomy" id="191960"/>
    <lineage>
        <taxon>Bacteria</taxon>
        <taxon>Pseudomonadati</taxon>
        <taxon>Pseudomonadota</taxon>
        <taxon>Gammaproteobacteria</taxon>
        <taxon>Chromatiales</taxon>
        <taxon>Sedimenticolaceae</taxon>
        <taxon>Sedimenticola</taxon>
    </lineage>
</organism>
<proteinExistence type="predicted"/>
<dbReference type="GO" id="GO:0043164">
    <property type="term" value="P:Gram-negative-bacterium-type cell wall biogenesis"/>
    <property type="evidence" value="ECO:0007669"/>
    <property type="project" value="TreeGrafter"/>
</dbReference>
<dbReference type="GO" id="GO:0005886">
    <property type="term" value="C:plasma membrane"/>
    <property type="evidence" value="ECO:0007669"/>
    <property type="project" value="TreeGrafter"/>
</dbReference>
<dbReference type="InterPro" id="IPR014729">
    <property type="entry name" value="Rossmann-like_a/b/a_fold"/>
</dbReference>
<protein>
    <submittedName>
        <fullName evidence="3">YdcF family protein</fullName>
    </submittedName>
</protein>
<feature type="domain" description="DUF218" evidence="2">
    <location>
        <begin position="79"/>
        <end position="244"/>
    </location>
</feature>
<evidence type="ECO:0000313" key="3">
    <source>
        <dbReference type="EMBL" id="TVO76589.1"/>
    </source>
</evidence>
<dbReference type="RefSeq" id="WP_144357696.1">
    <property type="nucleotide sequence ID" value="NZ_VMNH01000005.1"/>
</dbReference>
<dbReference type="Proteomes" id="UP000316649">
    <property type="component" value="Unassembled WGS sequence"/>
</dbReference>
<reference evidence="3 4" key="1">
    <citation type="submission" date="2019-07" db="EMBL/GenBank/DDBJ databases">
        <title>The pathways for chlorine oxyanion respiration interact through the shared metabolite chlorate.</title>
        <authorList>
            <person name="Barnum T.P."/>
            <person name="Cheng Y."/>
            <person name="Hill K.A."/>
            <person name="Lucas L.N."/>
            <person name="Carlson H.K."/>
            <person name="Coates J.D."/>
        </authorList>
    </citation>
    <scope>NUCLEOTIDE SEQUENCE [LARGE SCALE GENOMIC DNA]</scope>
    <source>
        <strain evidence="3 4">BK-1</strain>
    </source>
</reference>
<feature type="transmembrane region" description="Helical" evidence="1">
    <location>
        <begin position="37"/>
        <end position="55"/>
    </location>
</feature>
<comment type="caution">
    <text evidence="3">The sequence shown here is derived from an EMBL/GenBank/DDBJ whole genome shotgun (WGS) entry which is preliminary data.</text>
</comment>
<keyword evidence="1" id="KW-1133">Transmembrane helix</keyword>
<dbReference type="Gene3D" id="3.40.50.620">
    <property type="entry name" value="HUPs"/>
    <property type="match status" value="1"/>
</dbReference>
<dbReference type="GO" id="GO:0000270">
    <property type="term" value="P:peptidoglycan metabolic process"/>
    <property type="evidence" value="ECO:0007669"/>
    <property type="project" value="TreeGrafter"/>
</dbReference>
<evidence type="ECO:0000256" key="1">
    <source>
        <dbReference type="SAM" id="Phobius"/>
    </source>
</evidence>
<dbReference type="PANTHER" id="PTHR30336:SF4">
    <property type="entry name" value="ENVELOPE BIOGENESIS FACTOR ELYC"/>
    <property type="match status" value="1"/>
</dbReference>
<keyword evidence="4" id="KW-1185">Reference proteome</keyword>
<evidence type="ECO:0000259" key="2">
    <source>
        <dbReference type="Pfam" id="PF02698"/>
    </source>
</evidence>
<keyword evidence="1" id="KW-0812">Transmembrane</keyword>
<dbReference type="InterPro" id="IPR003848">
    <property type="entry name" value="DUF218"/>
</dbReference>
<dbReference type="InterPro" id="IPR051599">
    <property type="entry name" value="Cell_Envelope_Assoc"/>
</dbReference>
<feature type="transmembrane region" description="Helical" evidence="1">
    <location>
        <begin position="12"/>
        <end position="30"/>
    </location>
</feature>
<dbReference type="PANTHER" id="PTHR30336">
    <property type="entry name" value="INNER MEMBRANE PROTEIN, PROBABLE PERMEASE"/>
    <property type="match status" value="1"/>
</dbReference>
<keyword evidence="1" id="KW-0472">Membrane</keyword>
<dbReference type="AlphaFoldDB" id="A0A557SGP5"/>
<evidence type="ECO:0000313" key="4">
    <source>
        <dbReference type="Proteomes" id="UP000316649"/>
    </source>
</evidence>
<gene>
    <name evidence="3" type="ORF">FHP88_03945</name>
</gene>
<dbReference type="Pfam" id="PF02698">
    <property type="entry name" value="DUF218"/>
    <property type="match status" value="1"/>
</dbReference>
<sequence>MNQEIVWTLKTLILPPGILVIIGLLGFILARRFIGKLLLLITLAALYLFSTPYLSKQLMGSLEIVAALTDAQIQSSKAQAIVVLGAGRREAAPEYGGADTVNSLHLERLRYAAWLSKKSRLPLITSGGTPRSNGPSEATMARDVLEKEFGATVLFAEEQSRTTRDQALILKDLLEKRGIRKILLVTHAWHMLRSLDVFEAAGIEVTPAPTAFAHTRSSNDTYFDWLPTAKAFYDSYFALHEHLGRVWYRLLE</sequence>
<accession>A0A557SGP5</accession>
<dbReference type="OrthoDB" id="9809813at2"/>
<name>A0A557SGP5_9GAMM</name>
<dbReference type="CDD" id="cd06259">
    <property type="entry name" value="YdcF-like"/>
    <property type="match status" value="1"/>
</dbReference>